<dbReference type="Proteomes" id="UP000199393">
    <property type="component" value="Chromosome I"/>
</dbReference>
<evidence type="ECO:0000313" key="2">
    <source>
        <dbReference type="EMBL" id="SBV28241.1"/>
    </source>
</evidence>
<organism evidence="2 3">
    <name type="scientific">Micromonospora krabiensis</name>
    <dbReference type="NCBI Taxonomy" id="307121"/>
    <lineage>
        <taxon>Bacteria</taxon>
        <taxon>Bacillati</taxon>
        <taxon>Actinomycetota</taxon>
        <taxon>Actinomycetes</taxon>
        <taxon>Micromonosporales</taxon>
        <taxon>Micromonosporaceae</taxon>
        <taxon>Micromonospora</taxon>
    </lineage>
</organism>
<name>A0A1C3N6P1_9ACTN</name>
<dbReference type="NCBIfam" id="TIGR03891">
    <property type="entry name" value="thiopep_ocin"/>
    <property type="match status" value="1"/>
</dbReference>
<evidence type="ECO:0000313" key="3">
    <source>
        <dbReference type="Proteomes" id="UP000199393"/>
    </source>
</evidence>
<feature type="domain" description="Thiopeptide-type bacteriocin biosynthesis" evidence="1">
    <location>
        <begin position="6"/>
        <end position="246"/>
    </location>
</feature>
<gene>
    <name evidence="2" type="ORF">GA0070620_3778</name>
</gene>
<reference evidence="3" key="1">
    <citation type="submission" date="2016-06" db="EMBL/GenBank/DDBJ databases">
        <authorList>
            <person name="Varghese N."/>
        </authorList>
    </citation>
    <scope>NUCLEOTIDE SEQUENCE [LARGE SCALE GENOMIC DNA]</scope>
    <source>
        <strain evidence="3">DSM 45344</strain>
    </source>
</reference>
<dbReference type="RefSeq" id="WP_091592682.1">
    <property type="nucleotide sequence ID" value="NZ_JBHRWG010000004.1"/>
</dbReference>
<dbReference type="EMBL" id="LT598496">
    <property type="protein sequence ID" value="SBV28241.1"/>
    <property type="molecule type" value="Genomic_DNA"/>
</dbReference>
<dbReference type="InterPro" id="IPR023809">
    <property type="entry name" value="Thiopep_bacteriocin_synth_dom"/>
</dbReference>
<sequence>MDNTPWHQVNISYPGQTAREREQQAVAHLRRVLPGAETAGLITSWWFIRKGAWRIRYLPTNSPDSGDQARRLLTDGATWTGDIYEPETHAFGGHDAMTTAHTLFHHDSRHLLTYLHQHPTTRREHSLILCTALMRAAGLDLNEQGDVWAHVVEHRAAHLNQSPTTDARRWERFTGDVRSLLLGAPRTPGDWHTAFAHVGAALHRQRERGTLTRGLRAVIALHVIFHWNRLGLPATTQATLARAAQEAIFGLPDSSPPDPR</sequence>
<dbReference type="PATRIC" id="fig|307121.4.peg.3854"/>
<dbReference type="AlphaFoldDB" id="A0A1C3N6P1"/>
<evidence type="ECO:0000259" key="1">
    <source>
        <dbReference type="Pfam" id="PF14028"/>
    </source>
</evidence>
<dbReference type="STRING" id="307121.GA0070620_3778"/>
<dbReference type="Pfam" id="PF14028">
    <property type="entry name" value="Lant_dehydr_C"/>
    <property type="match status" value="1"/>
</dbReference>
<proteinExistence type="predicted"/>
<protein>
    <submittedName>
        <fullName evidence="2">Thiopeptide-type bacteriocin biosynthesis domain-containing protein</fullName>
    </submittedName>
</protein>
<accession>A0A1C3N6P1</accession>
<keyword evidence="3" id="KW-1185">Reference proteome</keyword>
<dbReference type="OrthoDB" id="4678170at2"/>